<dbReference type="HOGENOM" id="CLU_067914_0_0_1"/>
<dbReference type="eggNOG" id="ENOG502T972">
    <property type="taxonomic scope" value="Eukaryota"/>
</dbReference>
<dbReference type="PANTHER" id="PTHR21253:SF0">
    <property type="entry name" value="F-BOX ONLY PROTEIN 11-RELATED"/>
    <property type="match status" value="1"/>
</dbReference>
<feature type="chain" id="PRO_5006458386" evidence="1">
    <location>
        <begin position="19"/>
        <end position="319"/>
    </location>
</feature>
<proteinExistence type="predicted"/>
<dbReference type="InParanoid" id="B4NF24"/>
<feature type="signal peptide" evidence="1">
    <location>
        <begin position="1"/>
        <end position="18"/>
    </location>
</feature>
<evidence type="ECO:0000313" key="2">
    <source>
        <dbReference type="EMBL" id="EDW83399.2"/>
    </source>
</evidence>
<protein>
    <submittedName>
        <fullName evidence="2">Uncharacterized protein</fullName>
    </submittedName>
</protein>
<dbReference type="SMART" id="SM00718">
    <property type="entry name" value="DM4_12"/>
    <property type="match status" value="1"/>
</dbReference>
<dbReference type="InterPro" id="IPR006631">
    <property type="entry name" value="DM4_12"/>
</dbReference>
<sequence length="319" mass="37225">MLTVKIFILSVLLCPCVGNGQGPTTGCSLKSNQQSQLKSIVPRIFTRKRRALLFPPGSFLKFTCSLATGLLAAYPSGVSFVLEEAVYFPVPGTINDIYPKRYLPKTTTKTPEILPDSIVYIPGTDWNFKAKTLPKPKWRNRPTHRWDHGKYGNPYKWQKWNKYDTKWQDKTNWSKWTTEALKWNKDWKKYETEWQPKTKWSKLITSTPNWKQYENHRHYPGHRDRRQLFERFSQLSSLVGFDIKSCILRTMCDSKRLLLPPGYSMLHDMLGIVFTMPRIDGLEDVYSEVMSKDANECSRQLKSKCNMNLLIWLLSGKTL</sequence>
<keyword evidence="3" id="KW-1185">Reference proteome</keyword>
<dbReference type="KEGG" id="dwi:6649463"/>
<organism evidence="2 3">
    <name type="scientific">Drosophila willistoni</name>
    <name type="common">Fruit fly</name>
    <dbReference type="NCBI Taxonomy" id="7260"/>
    <lineage>
        <taxon>Eukaryota</taxon>
        <taxon>Metazoa</taxon>
        <taxon>Ecdysozoa</taxon>
        <taxon>Arthropoda</taxon>
        <taxon>Hexapoda</taxon>
        <taxon>Insecta</taxon>
        <taxon>Pterygota</taxon>
        <taxon>Neoptera</taxon>
        <taxon>Endopterygota</taxon>
        <taxon>Diptera</taxon>
        <taxon>Brachycera</taxon>
        <taxon>Muscomorpha</taxon>
        <taxon>Ephydroidea</taxon>
        <taxon>Drosophilidae</taxon>
        <taxon>Drosophila</taxon>
        <taxon>Sophophora</taxon>
    </lineage>
</organism>
<dbReference type="EMBL" id="CH964251">
    <property type="protein sequence ID" value="EDW83399.2"/>
    <property type="molecule type" value="Genomic_DNA"/>
</dbReference>
<dbReference type="Pfam" id="PF07841">
    <property type="entry name" value="DM4_12"/>
    <property type="match status" value="1"/>
</dbReference>
<evidence type="ECO:0000313" key="3">
    <source>
        <dbReference type="Proteomes" id="UP000007798"/>
    </source>
</evidence>
<accession>B4NF24</accession>
<gene>
    <name evidence="2" type="primary">Dwil\GK22337</name>
    <name evidence="2" type="ORF">Dwil_GK22337</name>
</gene>
<keyword evidence="1" id="KW-0732">Signal</keyword>
<reference evidence="2 3" key="1">
    <citation type="journal article" date="2007" name="Nature">
        <title>Evolution of genes and genomes on the Drosophila phylogeny.</title>
        <authorList>
            <consortium name="Drosophila 12 Genomes Consortium"/>
            <person name="Clark A.G."/>
            <person name="Eisen M.B."/>
            <person name="Smith D.R."/>
            <person name="Bergman C.M."/>
            <person name="Oliver B."/>
            <person name="Markow T.A."/>
            <person name="Kaufman T.C."/>
            <person name="Kellis M."/>
            <person name="Gelbart W."/>
            <person name="Iyer V.N."/>
            <person name="Pollard D.A."/>
            <person name="Sackton T.B."/>
            <person name="Larracuente A.M."/>
            <person name="Singh N.D."/>
            <person name="Abad J.P."/>
            <person name="Abt D.N."/>
            <person name="Adryan B."/>
            <person name="Aguade M."/>
            <person name="Akashi H."/>
            <person name="Anderson W.W."/>
            <person name="Aquadro C.F."/>
            <person name="Ardell D.H."/>
            <person name="Arguello R."/>
            <person name="Artieri C.G."/>
            <person name="Barbash D.A."/>
            <person name="Barker D."/>
            <person name="Barsanti P."/>
            <person name="Batterham P."/>
            <person name="Batzoglou S."/>
            <person name="Begun D."/>
            <person name="Bhutkar A."/>
            <person name="Blanco E."/>
            <person name="Bosak S.A."/>
            <person name="Bradley R.K."/>
            <person name="Brand A.D."/>
            <person name="Brent M.R."/>
            <person name="Brooks A.N."/>
            <person name="Brown R.H."/>
            <person name="Butlin R.K."/>
            <person name="Caggese C."/>
            <person name="Calvi B.R."/>
            <person name="Bernardo de Carvalho A."/>
            <person name="Caspi A."/>
            <person name="Castrezana S."/>
            <person name="Celniker S.E."/>
            <person name="Chang J.L."/>
            <person name="Chapple C."/>
            <person name="Chatterji S."/>
            <person name="Chinwalla A."/>
            <person name="Civetta A."/>
            <person name="Clifton S.W."/>
            <person name="Comeron J.M."/>
            <person name="Costello J.C."/>
            <person name="Coyne J.A."/>
            <person name="Daub J."/>
            <person name="David R.G."/>
            <person name="Delcher A.L."/>
            <person name="Delehaunty K."/>
            <person name="Do C.B."/>
            <person name="Ebling H."/>
            <person name="Edwards K."/>
            <person name="Eickbush T."/>
            <person name="Evans J.D."/>
            <person name="Filipski A."/>
            <person name="Findeiss S."/>
            <person name="Freyhult E."/>
            <person name="Fulton L."/>
            <person name="Fulton R."/>
            <person name="Garcia A.C."/>
            <person name="Gardiner A."/>
            <person name="Garfield D.A."/>
            <person name="Garvin B.E."/>
            <person name="Gibson G."/>
            <person name="Gilbert D."/>
            <person name="Gnerre S."/>
            <person name="Godfrey J."/>
            <person name="Good R."/>
            <person name="Gotea V."/>
            <person name="Gravely B."/>
            <person name="Greenberg A.J."/>
            <person name="Griffiths-Jones S."/>
            <person name="Gross S."/>
            <person name="Guigo R."/>
            <person name="Gustafson E.A."/>
            <person name="Haerty W."/>
            <person name="Hahn M.W."/>
            <person name="Halligan D.L."/>
            <person name="Halpern A.L."/>
            <person name="Halter G.M."/>
            <person name="Han M.V."/>
            <person name="Heger A."/>
            <person name="Hillier L."/>
            <person name="Hinrichs A.S."/>
            <person name="Holmes I."/>
            <person name="Hoskins R.A."/>
            <person name="Hubisz M.J."/>
            <person name="Hultmark D."/>
            <person name="Huntley M.A."/>
            <person name="Jaffe D.B."/>
            <person name="Jagadeeshan S."/>
            <person name="Jeck W.R."/>
            <person name="Johnson J."/>
            <person name="Jones C.D."/>
            <person name="Jordan W.C."/>
            <person name="Karpen G.H."/>
            <person name="Kataoka E."/>
            <person name="Keightley P.D."/>
            <person name="Kheradpour P."/>
            <person name="Kirkness E.F."/>
            <person name="Koerich L.B."/>
            <person name="Kristiansen K."/>
            <person name="Kudrna D."/>
            <person name="Kulathinal R.J."/>
            <person name="Kumar S."/>
            <person name="Kwok R."/>
            <person name="Lander E."/>
            <person name="Langley C.H."/>
            <person name="Lapoint R."/>
            <person name="Lazzaro B.P."/>
            <person name="Lee S.J."/>
            <person name="Levesque L."/>
            <person name="Li R."/>
            <person name="Lin C.F."/>
            <person name="Lin M.F."/>
            <person name="Lindblad-Toh K."/>
            <person name="Llopart A."/>
            <person name="Long M."/>
            <person name="Low L."/>
            <person name="Lozovsky E."/>
            <person name="Lu J."/>
            <person name="Luo M."/>
            <person name="Machado C.A."/>
            <person name="Makalowski W."/>
            <person name="Marzo M."/>
            <person name="Matsuda M."/>
            <person name="Matzkin L."/>
            <person name="McAllister B."/>
            <person name="McBride C.S."/>
            <person name="McKernan B."/>
            <person name="McKernan K."/>
            <person name="Mendez-Lago M."/>
            <person name="Minx P."/>
            <person name="Mollenhauer M.U."/>
            <person name="Montooth K."/>
            <person name="Mount S.M."/>
            <person name="Mu X."/>
            <person name="Myers E."/>
            <person name="Negre B."/>
            <person name="Newfeld S."/>
            <person name="Nielsen R."/>
            <person name="Noor M.A."/>
            <person name="O'Grady P."/>
            <person name="Pachter L."/>
            <person name="Papaceit M."/>
            <person name="Parisi M.J."/>
            <person name="Parisi M."/>
            <person name="Parts L."/>
            <person name="Pedersen J.S."/>
            <person name="Pesole G."/>
            <person name="Phillippy A.M."/>
            <person name="Ponting C.P."/>
            <person name="Pop M."/>
            <person name="Porcelli D."/>
            <person name="Powell J.R."/>
            <person name="Prohaska S."/>
            <person name="Pruitt K."/>
            <person name="Puig M."/>
            <person name="Quesneville H."/>
            <person name="Ram K.R."/>
            <person name="Rand D."/>
            <person name="Rasmussen M.D."/>
            <person name="Reed L.K."/>
            <person name="Reenan R."/>
            <person name="Reily A."/>
            <person name="Remington K.A."/>
            <person name="Rieger T.T."/>
            <person name="Ritchie M.G."/>
            <person name="Robin C."/>
            <person name="Rogers Y.H."/>
            <person name="Rohde C."/>
            <person name="Rozas J."/>
            <person name="Rubenfield M.J."/>
            <person name="Ruiz A."/>
            <person name="Russo S."/>
            <person name="Salzberg S.L."/>
            <person name="Sanchez-Gracia A."/>
            <person name="Saranga D.J."/>
            <person name="Sato H."/>
            <person name="Schaeffer S.W."/>
            <person name="Schatz M.C."/>
            <person name="Schlenke T."/>
            <person name="Schwartz R."/>
            <person name="Segarra C."/>
            <person name="Singh R.S."/>
            <person name="Sirot L."/>
            <person name="Sirota M."/>
            <person name="Sisneros N.B."/>
            <person name="Smith C.D."/>
            <person name="Smith T.F."/>
            <person name="Spieth J."/>
            <person name="Stage D.E."/>
            <person name="Stark A."/>
            <person name="Stephan W."/>
            <person name="Strausberg R.L."/>
            <person name="Strempel S."/>
            <person name="Sturgill D."/>
            <person name="Sutton G."/>
            <person name="Sutton G.G."/>
            <person name="Tao W."/>
            <person name="Teichmann S."/>
            <person name="Tobari Y.N."/>
            <person name="Tomimura Y."/>
            <person name="Tsolas J.M."/>
            <person name="Valente V.L."/>
            <person name="Venter E."/>
            <person name="Venter J.C."/>
            <person name="Vicario S."/>
            <person name="Vieira F.G."/>
            <person name="Vilella A.J."/>
            <person name="Villasante A."/>
            <person name="Walenz B."/>
            <person name="Wang J."/>
            <person name="Wasserman M."/>
            <person name="Watts T."/>
            <person name="Wilson D."/>
            <person name="Wilson R.K."/>
            <person name="Wing R.A."/>
            <person name="Wolfner M.F."/>
            <person name="Wong A."/>
            <person name="Wong G.K."/>
            <person name="Wu C.I."/>
            <person name="Wu G."/>
            <person name="Yamamoto D."/>
            <person name="Yang H.P."/>
            <person name="Yang S.P."/>
            <person name="Yorke J.A."/>
            <person name="Yoshida K."/>
            <person name="Zdobnov E."/>
            <person name="Zhang P."/>
            <person name="Zhang Y."/>
            <person name="Zimin A.V."/>
            <person name="Baldwin J."/>
            <person name="Abdouelleil A."/>
            <person name="Abdulkadir J."/>
            <person name="Abebe A."/>
            <person name="Abera B."/>
            <person name="Abreu J."/>
            <person name="Acer S.C."/>
            <person name="Aftuck L."/>
            <person name="Alexander A."/>
            <person name="An P."/>
            <person name="Anderson E."/>
            <person name="Anderson S."/>
            <person name="Arachi H."/>
            <person name="Azer M."/>
            <person name="Bachantsang P."/>
            <person name="Barry A."/>
            <person name="Bayul T."/>
            <person name="Berlin A."/>
            <person name="Bessette D."/>
            <person name="Bloom T."/>
            <person name="Blye J."/>
            <person name="Boguslavskiy L."/>
            <person name="Bonnet C."/>
            <person name="Boukhgalter B."/>
            <person name="Bourzgui I."/>
            <person name="Brown A."/>
            <person name="Cahill P."/>
            <person name="Channer S."/>
            <person name="Cheshatsang Y."/>
            <person name="Chuda L."/>
            <person name="Citroen M."/>
            <person name="Collymore A."/>
            <person name="Cooke P."/>
            <person name="Costello M."/>
            <person name="D'Aco K."/>
            <person name="Daza R."/>
            <person name="De Haan G."/>
            <person name="DeGray S."/>
            <person name="DeMaso C."/>
            <person name="Dhargay N."/>
            <person name="Dooley K."/>
            <person name="Dooley E."/>
            <person name="Doricent M."/>
            <person name="Dorje P."/>
            <person name="Dorjee K."/>
            <person name="Dupes A."/>
            <person name="Elong R."/>
            <person name="Falk J."/>
            <person name="Farina A."/>
            <person name="Faro S."/>
            <person name="Ferguson D."/>
            <person name="Fisher S."/>
            <person name="Foley C.D."/>
            <person name="Franke A."/>
            <person name="Friedrich D."/>
            <person name="Gadbois L."/>
            <person name="Gearin G."/>
            <person name="Gearin C.R."/>
            <person name="Giannoukos G."/>
            <person name="Goode T."/>
            <person name="Graham J."/>
            <person name="Grandbois E."/>
            <person name="Grewal S."/>
            <person name="Gyaltsen K."/>
            <person name="Hafez N."/>
            <person name="Hagos B."/>
            <person name="Hall J."/>
            <person name="Henson C."/>
            <person name="Hollinger A."/>
            <person name="Honan T."/>
            <person name="Huard M.D."/>
            <person name="Hughes L."/>
            <person name="Hurhula B."/>
            <person name="Husby M.E."/>
            <person name="Kamat A."/>
            <person name="Kanga B."/>
            <person name="Kashin S."/>
            <person name="Khazanovich D."/>
            <person name="Kisner P."/>
            <person name="Lance K."/>
            <person name="Lara M."/>
            <person name="Lee W."/>
            <person name="Lennon N."/>
            <person name="Letendre F."/>
            <person name="LeVine R."/>
            <person name="Lipovsky A."/>
            <person name="Liu X."/>
            <person name="Liu J."/>
            <person name="Liu S."/>
            <person name="Lokyitsang T."/>
            <person name="Lokyitsang Y."/>
            <person name="Lubonja R."/>
            <person name="Lui A."/>
            <person name="MacDonald P."/>
            <person name="Magnisalis V."/>
            <person name="Maru K."/>
            <person name="Matthews C."/>
            <person name="McCusker W."/>
            <person name="McDonough S."/>
            <person name="Mehta T."/>
            <person name="Meldrim J."/>
            <person name="Meneus L."/>
            <person name="Mihai O."/>
            <person name="Mihalev A."/>
            <person name="Mihova T."/>
            <person name="Mittelman R."/>
            <person name="Mlenga V."/>
            <person name="Montmayeur A."/>
            <person name="Mulrain L."/>
            <person name="Navidi A."/>
            <person name="Naylor J."/>
            <person name="Negash T."/>
            <person name="Nguyen T."/>
            <person name="Nguyen N."/>
            <person name="Nicol R."/>
            <person name="Norbu C."/>
            <person name="Norbu N."/>
            <person name="Novod N."/>
            <person name="O'Neill B."/>
            <person name="Osman S."/>
            <person name="Markiewicz E."/>
            <person name="Oyono O.L."/>
            <person name="Patti C."/>
            <person name="Phunkhang P."/>
            <person name="Pierre F."/>
            <person name="Priest M."/>
            <person name="Raghuraman S."/>
            <person name="Rege F."/>
            <person name="Reyes R."/>
            <person name="Rise C."/>
            <person name="Rogov P."/>
            <person name="Ross K."/>
            <person name="Ryan E."/>
            <person name="Settipalli S."/>
            <person name="Shea T."/>
            <person name="Sherpa N."/>
            <person name="Shi L."/>
            <person name="Shih D."/>
            <person name="Sparrow T."/>
            <person name="Spaulding J."/>
            <person name="Stalker J."/>
            <person name="Stange-Thomann N."/>
            <person name="Stavropoulos S."/>
            <person name="Stone C."/>
            <person name="Strader C."/>
            <person name="Tesfaye S."/>
            <person name="Thomson T."/>
            <person name="Thoulutsang Y."/>
            <person name="Thoulutsang D."/>
            <person name="Topham K."/>
            <person name="Topping I."/>
            <person name="Tsamla T."/>
            <person name="Vassiliev H."/>
            <person name="Vo A."/>
            <person name="Wangchuk T."/>
            <person name="Wangdi T."/>
            <person name="Weiand M."/>
            <person name="Wilkinson J."/>
            <person name="Wilson A."/>
            <person name="Yadav S."/>
            <person name="Young G."/>
            <person name="Yu Q."/>
            <person name="Zembek L."/>
            <person name="Zhong D."/>
            <person name="Zimmer A."/>
            <person name="Zwirko Z."/>
            <person name="Jaffe D.B."/>
            <person name="Alvarez P."/>
            <person name="Brockman W."/>
            <person name="Butler J."/>
            <person name="Chin C."/>
            <person name="Gnerre S."/>
            <person name="Grabherr M."/>
            <person name="Kleber M."/>
            <person name="Mauceli E."/>
            <person name="MacCallum I."/>
        </authorList>
    </citation>
    <scope>NUCLEOTIDE SEQUENCE [LARGE SCALE GENOMIC DNA]</scope>
    <source>
        <strain evidence="3">Tucson 14030-0811.24</strain>
    </source>
</reference>
<evidence type="ECO:0000256" key="1">
    <source>
        <dbReference type="SAM" id="SignalP"/>
    </source>
</evidence>
<dbReference type="AlphaFoldDB" id="B4NF24"/>
<dbReference type="Proteomes" id="UP000007798">
    <property type="component" value="Unassembled WGS sequence"/>
</dbReference>
<dbReference type="PANTHER" id="PTHR21253">
    <property type="entry name" value="F-BOX ONLY PROTEIN 11-RELATED"/>
    <property type="match status" value="1"/>
</dbReference>
<name>B4NF24_DROWI</name>
<dbReference type="OrthoDB" id="8180611at2759"/>